<reference evidence="6 7" key="1">
    <citation type="submission" date="2020-01" db="EMBL/GenBank/DDBJ databases">
        <title>Herbidospora sp. NEAU-GS84 nov., a novel actinomycete isolated from soil.</title>
        <authorList>
            <person name="Han L."/>
        </authorList>
    </citation>
    <scope>NUCLEOTIDE SEQUENCE [LARGE SCALE GENOMIC DNA]</scope>
    <source>
        <strain evidence="6 7">NEAU-GS84</strain>
    </source>
</reference>
<dbReference type="Pfam" id="PF01047">
    <property type="entry name" value="MarR"/>
    <property type="match status" value="1"/>
</dbReference>
<feature type="compositionally biased region" description="Basic and acidic residues" evidence="4">
    <location>
        <begin position="161"/>
        <end position="171"/>
    </location>
</feature>
<evidence type="ECO:0000313" key="6">
    <source>
        <dbReference type="EMBL" id="NAS20183.1"/>
    </source>
</evidence>
<accession>A0A7C9JB28</accession>
<dbReference type="EMBL" id="WXEW01000001">
    <property type="protein sequence ID" value="NAS20183.1"/>
    <property type="molecule type" value="Genomic_DNA"/>
</dbReference>
<keyword evidence="3" id="KW-0804">Transcription</keyword>
<dbReference type="PANTHER" id="PTHR42756:SF1">
    <property type="entry name" value="TRANSCRIPTIONAL REPRESSOR OF EMRAB OPERON"/>
    <property type="match status" value="1"/>
</dbReference>
<proteinExistence type="predicted"/>
<evidence type="ECO:0000256" key="1">
    <source>
        <dbReference type="ARBA" id="ARBA00023015"/>
    </source>
</evidence>
<sequence length="177" mass="19861">MRNHDTTDGAPPADERAQLIDWIADTQRLLGRFFARDRSLPLLATTLTMQQLKVIVALSFQESASGQELARELGIGLGTLTGIVDRLVAHGLVSRREDPADRRVRRLTLTTEGRTLTDEMLDAGTANWRQLLTRLDTATLRDMRRVMQRISDVMTEELGSSDDRMSGHEQCGRPLPH</sequence>
<dbReference type="Proteomes" id="UP000479526">
    <property type="component" value="Unassembled WGS sequence"/>
</dbReference>
<dbReference type="Gene3D" id="1.10.10.10">
    <property type="entry name" value="Winged helix-like DNA-binding domain superfamily/Winged helix DNA-binding domain"/>
    <property type="match status" value="1"/>
</dbReference>
<evidence type="ECO:0000256" key="4">
    <source>
        <dbReference type="SAM" id="MobiDB-lite"/>
    </source>
</evidence>
<keyword evidence="1" id="KW-0805">Transcription regulation</keyword>
<evidence type="ECO:0000256" key="3">
    <source>
        <dbReference type="ARBA" id="ARBA00023163"/>
    </source>
</evidence>
<dbReference type="InterPro" id="IPR036390">
    <property type="entry name" value="WH_DNA-bd_sf"/>
</dbReference>
<feature type="region of interest" description="Disordered" evidence="4">
    <location>
        <begin position="155"/>
        <end position="177"/>
    </location>
</feature>
<dbReference type="PANTHER" id="PTHR42756">
    <property type="entry name" value="TRANSCRIPTIONAL REGULATOR, MARR"/>
    <property type="match status" value="1"/>
</dbReference>
<dbReference type="PROSITE" id="PS50995">
    <property type="entry name" value="HTH_MARR_2"/>
    <property type="match status" value="1"/>
</dbReference>
<dbReference type="PROSITE" id="PS01117">
    <property type="entry name" value="HTH_MARR_1"/>
    <property type="match status" value="1"/>
</dbReference>
<dbReference type="GO" id="GO:0003700">
    <property type="term" value="F:DNA-binding transcription factor activity"/>
    <property type="evidence" value="ECO:0007669"/>
    <property type="project" value="InterPro"/>
</dbReference>
<name>A0A7C9JB28_9ACTN</name>
<evidence type="ECO:0000259" key="5">
    <source>
        <dbReference type="PROSITE" id="PS50995"/>
    </source>
</evidence>
<keyword evidence="7" id="KW-1185">Reference proteome</keyword>
<dbReference type="PRINTS" id="PR00598">
    <property type="entry name" value="HTHMARR"/>
</dbReference>
<evidence type="ECO:0000313" key="7">
    <source>
        <dbReference type="Proteomes" id="UP000479526"/>
    </source>
</evidence>
<keyword evidence="2" id="KW-0238">DNA-binding</keyword>
<dbReference type="RefSeq" id="WP_161477721.1">
    <property type="nucleotide sequence ID" value="NZ_WXEW01000001.1"/>
</dbReference>
<dbReference type="InterPro" id="IPR000835">
    <property type="entry name" value="HTH_MarR-typ"/>
</dbReference>
<evidence type="ECO:0000256" key="2">
    <source>
        <dbReference type="ARBA" id="ARBA00023125"/>
    </source>
</evidence>
<dbReference type="SMART" id="SM00347">
    <property type="entry name" value="HTH_MARR"/>
    <property type="match status" value="1"/>
</dbReference>
<dbReference type="InterPro" id="IPR023187">
    <property type="entry name" value="Tscrpt_reg_MarR-type_CS"/>
</dbReference>
<organism evidence="6 7">
    <name type="scientific">Herbidospora solisilvae</name>
    <dbReference type="NCBI Taxonomy" id="2696284"/>
    <lineage>
        <taxon>Bacteria</taxon>
        <taxon>Bacillati</taxon>
        <taxon>Actinomycetota</taxon>
        <taxon>Actinomycetes</taxon>
        <taxon>Streptosporangiales</taxon>
        <taxon>Streptosporangiaceae</taxon>
        <taxon>Herbidospora</taxon>
    </lineage>
</organism>
<protein>
    <submittedName>
        <fullName evidence="6">MarR family transcriptional regulator</fullName>
    </submittedName>
</protein>
<dbReference type="AlphaFoldDB" id="A0A7C9JB28"/>
<dbReference type="GO" id="GO:0003677">
    <property type="term" value="F:DNA binding"/>
    <property type="evidence" value="ECO:0007669"/>
    <property type="project" value="UniProtKB-KW"/>
</dbReference>
<dbReference type="SUPFAM" id="SSF46785">
    <property type="entry name" value="Winged helix' DNA-binding domain"/>
    <property type="match status" value="1"/>
</dbReference>
<comment type="caution">
    <text evidence="6">The sequence shown here is derived from an EMBL/GenBank/DDBJ whole genome shotgun (WGS) entry which is preliminary data.</text>
</comment>
<gene>
    <name evidence="6" type="ORF">GT755_00625</name>
</gene>
<dbReference type="InterPro" id="IPR036388">
    <property type="entry name" value="WH-like_DNA-bd_sf"/>
</dbReference>
<feature type="domain" description="HTH marR-type" evidence="5">
    <location>
        <begin position="16"/>
        <end position="152"/>
    </location>
</feature>